<dbReference type="EMBL" id="JAGSND010000005">
    <property type="protein sequence ID" value="MBR0598173.1"/>
    <property type="molecule type" value="Genomic_DNA"/>
</dbReference>
<evidence type="ECO:0000313" key="4">
    <source>
        <dbReference type="EMBL" id="MBR0598173.1"/>
    </source>
</evidence>
<dbReference type="InterPro" id="IPR036264">
    <property type="entry name" value="Bact_exopeptidase_dim_dom"/>
</dbReference>
<keyword evidence="1" id="KW-0479">Metal-binding</keyword>
<evidence type="ECO:0000259" key="3">
    <source>
        <dbReference type="Pfam" id="PF07687"/>
    </source>
</evidence>
<dbReference type="SUPFAM" id="SSF53187">
    <property type="entry name" value="Zn-dependent exopeptidases"/>
    <property type="match status" value="1"/>
</dbReference>
<dbReference type="InterPro" id="IPR011650">
    <property type="entry name" value="Peptidase_M20_dimer"/>
</dbReference>
<sequence>MNWRLTMIEIEKVKEISALFNPQMIEFCQRLIRTPSLPGEEEAVSELFLEEMKLLGYDEVFRDRWGNITGVIRGTEPGPAIMYNGHLDHVDPGDRLEWGGYDPYGAEIDECPVFDQNLTLEEIVPVIHGRGSADLKGGAAAQVYAGGILVQLRKEGCPIRGTFIISMVSMEENGEMLGMLKLLDETFAEKGIHIDGMVNCEPSSLKIMLGHRGRVELKVTVFGSSCHGSSPWLGVNAVTKAAKLILEIEKAVWSNGHEDKDLGRSGIALTIIECEPAALCIVPDKCHITYDRRLVPGETVEGAIAEIQHIIDRLSEEDEEFKAAVKVNSAERRAYTGAAAAIESQKEVWKIEAEHPFVQACAKGLEDAGQIPQFGYWSFSTDIPAVGARMKKPVIGYSGMQEFYIHRPIEKVRIDYLEKSLVGNVSMFLRLVQLPKEVFQCE</sequence>
<dbReference type="Gene3D" id="3.30.70.360">
    <property type="match status" value="1"/>
</dbReference>
<dbReference type="Pfam" id="PF07687">
    <property type="entry name" value="M20_dimer"/>
    <property type="match status" value="1"/>
</dbReference>
<reference evidence="4" key="2">
    <citation type="submission" date="2021-04" db="EMBL/GenBank/DDBJ databases">
        <authorList>
            <person name="Liu J."/>
        </authorList>
    </citation>
    <scope>NUCLEOTIDE SEQUENCE</scope>
    <source>
        <strain evidence="4">BAD-6</strain>
    </source>
</reference>
<accession>A0A8J7W2W2</accession>
<keyword evidence="5" id="KW-1185">Reference proteome</keyword>
<dbReference type="GO" id="GO:0016787">
    <property type="term" value="F:hydrolase activity"/>
    <property type="evidence" value="ECO:0007669"/>
    <property type="project" value="UniProtKB-KW"/>
</dbReference>
<gene>
    <name evidence="4" type="ORF">KCX82_09835</name>
</gene>
<dbReference type="Pfam" id="PF01546">
    <property type="entry name" value="Peptidase_M20"/>
    <property type="match status" value="1"/>
</dbReference>
<dbReference type="AlphaFoldDB" id="A0A8J7W2W2"/>
<comment type="caution">
    <text evidence="4">The sequence shown here is derived from an EMBL/GenBank/DDBJ whole genome shotgun (WGS) entry which is preliminary data.</text>
</comment>
<evidence type="ECO:0000256" key="1">
    <source>
        <dbReference type="ARBA" id="ARBA00022723"/>
    </source>
</evidence>
<organism evidence="4 5">
    <name type="scientific">Sinanaerobacter chloroacetimidivorans</name>
    <dbReference type="NCBI Taxonomy" id="2818044"/>
    <lineage>
        <taxon>Bacteria</taxon>
        <taxon>Bacillati</taxon>
        <taxon>Bacillota</taxon>
        <taxon>Clostridia</taxon>
        <taxon>Peptostreptococcales</taxon>
        <taxon>Anaerovoracaceae</taxon>
        <taxon>Sinanaerobacter</taxon>
    </lineage>
</organism>
<keyword evidence="2" id="KW-0378">Hydrolase</keyword>
<dbReference type="GO" id="GO:0046872">
    <property type="term" value="F:metal ion binding"/>
    <property type="evidence" value="ECO:0007669"/>
    <property type="project" value="UniProtKB-KW"/>
</dbReference>
<proteinExistence type="predicted"/>
<dbReference type="SUPFAM" id="SSF55031">
    <property type="entry name" value="Bacterial exopeptidase dimerisation domain"/>
    <property type="match status" value="1"/>
</dbReference>
<dbReference type="Gene3D" id="3.40.630.10">
    <property type="entry name" value="Zn peptidases"/>
    <property type="match status" value="1"/>
</dbReference>
<dbReference type="PANTHER" id="PTHR43808">
    <property type="entry name" value="ACETYLORNITHINE DEACETYLASE"/>
    <property type="match status" value="1"/>
</dbReference>
<feature type="domain" description="Peptidase M20 dimerisation" evidence="3">
    <location>
        <begin position="210"/>
        <end position="318"/>
    </location>
</feature>
<reference evidence="4" key="1">
    <citation type="submission" date="2021-04" db="EMBL/GenBank/DDBJ databases">
        <title>Sinoanaerobacter chloroacetimidivorans sp. nov., an obligate anaerobic bacterium isolated from anaerobic sludge.</title>
        <authorList>
            <person name="Bao Y."/>
        </authorList>
    </citation>
    <scope>NUCLEOTIDE SEQUENCE</scope>
    <source>
        <strain evidence="4">BAD-6</strain>
    </source>
</reference>
<dbReference type="InterPro" id="IPR050072">
    <property type="entry name" value="Peptidase_M20A"/>
</dbReference>
<evidence type="ECO:0000256" key="2">
    <source>
        <dbReference type="ARBA" id="ARBA00022801"/>
    </source>
</evidence>
<dbReference type="InterPro" id="IPR002933">
    <property type="entry name" value="Peptidase_M20"/>
</dbReference>
<dbReference type="Proteomes" id="UP000675664">
    <property type="component" value="Unassembled WGS sequence"/>
</dbReference>
<protein>
    <submittedName>
        <fullName evidence="4">M20/M25/M40 family metallo-hydrolase</fullName>
    </submittedName>
</protein>
<evidence type="ECO:0000313" key="5">
    <source>
        <dbReference type="Proteomes" id="UP000675664"/>
    </source>
</evidence>
<name>A0A8J7W2W2_9FIRM</name>